<feature type="region of interest" description="Disordered" evidence="1">
    <location>
        <begin position="98"/>
        <end position="125"/>
    </location>
</feature>
<gene>
    <name evidence="2" type="ORF">MYCIT1_LOCUS1859</name>
    <name evidence="3" type="ORF">MYCIT1_LOCUS23239</name>
</gene>
<feature type="compositionally biased region" description="Low complexity" evidence="1">
    <location>
        <begin position="164"/>
        <end position="190"/>
    </location>
</feature>
<dbReference type="EMBL" id="CAVNYO010000405">
    <property type="protein sequence ID" value="CAK5275471.1"/>
    <property type="molecule type" value="Genomic_DNA"/>
</dbReference>
<dbReference type="EMBL" id="CAVNYO010000027">
    <property type="protein sequence ID" value="CAK5262829.1"/>
    <property type="molecule type" value="Genomic_DNA"/>
</dbReference>
<feature type="region of interest" description="Disordered" evidence="1">
    <location>
        <begin position="1"/>
        <end position="41"/>
    </location>
</feature>
<feature type="compositionally biased region" description="Polar residues" evidence="1">
    <location>
        <begin position="244"/>
        <end position="256"/>
    </location>
</feature>
<keyword evidence="4" id="KW-1185">Reference proteome</keyword>
<dbReference type="Proteomes" id="UP001295794">
    <property type="component" value="Unassembled WGS sequence"/>
</dbReference>
<accession>A0AAD2Q4J3</accession>
<dbReference type="AlphaFoldDB" id="A0AAD2Q4J3"/>
<comment type="caution">
    <text evidence="3">The sequence shown here is derived from an EMBL/GenBank/DDBJ whole genome shotgun (WGS) entry which is preliminary data.</text>
</comment>
<name>A0AAD2Q4J3_9AGAR</name>
<sequence length="303" mass="32821">MAFPPPEAEASSSKTFQSSPAARRISPSPIRRVQDDLQPTPADLEAMGIKVRDWAYNNPLVPLKSIKHPSRRNPRALKRLRPDGTEVLDHGYGFIMGVARTRPPDSHPVTGERPNKLRRTDTSLSIPSHSSLFSMLRGNSITAGEEADLRAACDVFSQPLSQEQWPQSQGTPPPQSQEHSQGHPSSQHQPPHTPNNPSDYESYVPTPPITPNGTMLSLTDPPGSDELPTVTQEGNTPPLEEPPRTNTPLHNPNAVASLTRTLSRLSSLSSLTPMTSPPSSPVPSSTPRYALRSHGAAVVSPRA</sequence>
<feature type="compositionally biased region" description="Low complexity" evidence="1">
    <location>
        <begin position="257"/>
        <end position="274"/>
    </location>
</feature>
<evidence type="ECO:0000313" key="2">
    <source>
        <dbReference type="EMBL" id="CAK5262829.1"/>
    </source>
</evidence>
<evidence type="ECO:0000313" key="4">
    <source>
        <dbReference type="Proteomes" id="UP001295794"/>
    </source>
</evidence>
<feature type="compositionally biased region" description="Low complexity" evidence="1">
    <location>
        <begin position="18"/>
        <end position="31"/>
    </location>
</feature>
<feature type="region of interest" description="Disordered" evidence="1">
    <location>
        <begin position="160"/>
        <end position="303"/>
    </location>
</feature>
<proteinExistence type="predicted"/>
<evidence type="ECO:0000313" key="3">
    <source>
        <dbReference type="EMBL" id="CAK5275471.1"/>
    </source>
</evidence>
<protein>
    <submittedName>
        <fullName evidence="3">Uncharacterized protein</fullName>
    </submittedName>
</protein>
<organism evidence="3 4">
    <name type="scientific">Mycena citricolor</name>
    <dbReference type="NCBI Taxonomy" id="2018698"/>
    <lineage>
        <taxon>Eukaryota</taxon>
        <taxon>Fungi</taxon>
        <taxon>Dikarya</taxon>
        <taxon>Basidiomycota</taxon>
        <taxon>Agaricomycotina</taxon>
        <taxon>Agaricomycetes</taxon>
        <taxon>Agaricomycetidae</taxon>
        <taxon>Agaricales</taxon>
        <taxon>Marasmiineae</taxon>
        <taxon>Mycenaceae</taxon>
        <taxon>Mycena</taxon>
    </lineage>
</organism>
<evidence type="ECO:0000256" key="1">
    <source>
        <dbReference type="SAM" id="MobiDB-lite"/>
    </source>
</evidence>
<reference evidence="3" key="1">
    <citation type="submission" date="2023-11" db="EMBL/GenBank/DDBJ databases">
        <authorList>
            <person name="De Vega J J."/>
            <person name="De Vega J J."/>
        </authorList>
    </citation>
    <scope>NUCLEOTIDE SEQUENCE</scope>
</reference>